<dbReference type="GO" id="GO:0006749">
    <property type="term" value="P:glutathione metabolic process"/>
    <property type="evidence" value="ECO:0007669"/>
    <property type="project" value="TreeGrafter"/>
</dbReference>
<reference evidence="2 3" key="1">
    <citation type="submission" date="2022-12" db="EMBL/GenBank/DDBJ databases">
        <title>Genomic features and morphological characterization of a novel Knufia sp. strain isolated from spacecraft assembly facility.</title>
        <authorList>
            <person name="Teixeira M."/>
            <person name="Chander A.M."/>
            <person name="Stajich J.E."/>
            <person name="Venkateswaran K."/>
        </authorList>
    </citation>
    <scope>NUCLEOTIDE SEQUENCE [LARGE SCALE GENOMIC DNA]</scope>
    <source>
        <strain evidence="2 3">FJI-L2-BK-P2</strain>
    </source>
</reference>
<name>A0AAN8EIM5_9EURO</name>
<evidence type="ECO:0000259" key="1">
    <source>
        <dbReference type="Pfam" id="PF01323"/>
    </source>
</evidence>
<organism evidence="2 3">
    <name type="scientific">Knufia fluminis</name>
    <dbReference type="NCBI Taxonomy" id="191047"/>
    <lineage>
        <taxon>Eukaryota</taxon>
        <taxon>Fungi</taxon>
        <taxon>Dikarya</taxon>
        <taxon>Ascomycota</taxon>
        <taxon>Pezizomycotina</taxon>
        <taxon>Eurotiomycetes</taxon>
        <taxon>Chaetothyriomycetidae</taxon>
        <taxon>Chaetothyriales</taxon>
        <taxon>Trichomeriaceae</taxon>
        <taxon>Knufia</taxon>
    </lineage>
</organism>
<dbReference type="PANTHER" id="PTHR42943:SF2">
    <property type="entry name" value="GLUTATHIONE S-TRANSFERASE KAPPA 1"/>
    <property type="match status" value="1"/>
</dbReference>
<dbReference type="GO" id="GO:0004364">
    <property type="term" value="F:glutathione transferase activity"/>
    <property type="evidence" value="ECO:0007669"/>
    <property type="project" value="TreeGrafter"/>
</dbReference>
<dbReference type="GO" id="GO:0005777">
    <property type="term" value="C:peroxisome"/>
    <property type="evidence" value="ECO:0007669"/>
    <property type="project" value="TreeGrafter"/>
</dbReference>
<dbReference type="Gene3D" id="3.40.30.10">
    <property type="entry name" value="Glutaredoxin"/>
    <property type="match status" value="1"/>
</dbReference>
<dbReference type="AlphaFoldDB" id="A0AAN8EIM5"/>
<dbReference type="GO" id="GO:0004602">
    <property type="term" value="F:glutathione peroxidase activity"/>
    <property type="evidence" value="ECO:0007669"/>
    <property type="project" value="TreeGrafter"/>
</dbReference>
<evidence type="ECO:0000313" key="3">
    <source>
        <dbReference type="Proteomes" id="UP001316803"/>
    </source>
</evidence>
<dbReference type="Proteomes" id="UP001316803">
    <property type="component" value="Unassembled WGS sequence"/>
</dbReference>
<proteinExistence type="predicted"/>
<dbReference type="Pfam" id="PF01323">
    <property type="entry name" value="DSBA"/>
    <property type="match status" value="1"/>
</dbReference>
<dbReference type="InterPro" id="IPR036249">
    <property type="entry name" value="Thioredoxin-like_sf"/>
</dbReference>
<gene>
    <name evidence="2" type="ORF">OHC33_007381</name>
</gene>
<dbReference type="InterPro" id="IPR001853">
    <property type="entry name" value="DSBA-like_thioredoxin_dom"/>
</dbReference>
<dbReference type="SUPFAM" id="SSF52833">
    <property type="entry name" value="Thioredoxin-like"/>
    <property type="match status" value="1"/>
</dbReference>
<keyword evidence="3" id="KW-1185">Reference proteome</keyword>
<accession>A0AAN8EIM5</accession>
<dbReference type="EMBL" id="JAKLMC020000019">
    <property type="protein sequence ID" value="KAK5951702.1"/>
    <property type="molecule type" value="Genomic_DNA"/>
</dbReference>
<protein>
    <recommendedName>
        <fullName evidence="1">DSBA-like thioredoxin domain-containing protein</fullName>
    </recommendedName>
</protein>
<dbReference type="GO" id="GO:0005739">
    <property type="term" value="C:mitochondrion"/>
    <property type="evidence" value="ECO:0007669"/>
    <property type="project" value="TreeGrafter"/>
</dbReference>
<dbReference type="InterPro" id="IPR051924">
    <property type="entry name" value="GST_Kappa/NadH"/>
</dbReference>
<evidence type="ECO:0000313" key="2">
    <source>
        <dbReference type="EMBL" id="KAK5951702.1"/>
    </source>
</evidence>
<sequence>MSGGASYLDDAVAKIQDDDAGSGRTQGQGQAKITFYIDIVSPFGYLAWWMLRNSPTFKNVQITPLPILLGGLHKQCGNLAPILIKNKKEWINRERERWAETFAIPIRDGAPPGFPVSTVGAMRVLTALGMEDNLERGVYERVVDVFWAALWCPQSPVLKNAKGRGEGGEFDVKSPEVLTALLGSVDGIDEDRAREIVKRTGEKDVKDRLVGNTNLAFERGAFGMPWFECENSKGEKEGFWGFDHLGQVVRFLGLDERGDLGRSGRGLRALL</sequence>
<dbReference type="PANTHER" id="PTHR42943">
    <property type="entry name" value="GLUTATHIONE S-TRANSFERASE KAPPA"/>
    <property type="match status" value="1"/>
</dbReference>
<comment type="caution">
    <text evidence="2">The sequence shown here is derived from an EMBL/GenBank/DDBJ whole genome shotgun (WGS) entry which is preliminary data.</text>
</comment>
<feature type="domain" description="DSBA-like thioredoxin" evidence="1">
    <location>
        <begin position="33"/>
        <end position="152"/>
    </location>
</feature>